<dbReference type="InterPro" id="IPR032808">
    <property type="entry name" value="DoxX"/>
</dbReference>
<evidence type="ECO:0000256" key="6">
    <source>
        <dbReference type="ARBA" id="ARBA00023136"/>
    </source>
</evidence>
<dbReference type="InterPro" id="IPR051907">
    <property type="entry name" value="DoxX-like_oxidoreductase"/>
</dbReference>
<sequence length="150" mass="14819">MERSPAPRRARAPWALATVLIAHGLQKVSNGFGATVEGFAGMGIPFAEAAAAFTIAVELAGGLLLALGAFTAVAGILVAVAMAGALVFAHAGSGVFAADGGWELVGMIGATGLVLAAVGAGRLSVDGLLGRGAARSRTRRPARRSRAATA</sequence>
<comment type="subcellular location">
    <subcellularLocation>
        <location evidence="1">Cell membrane</location>
        <topology evidence="1">Multi-pass membrane protein</topology>
    </subcellularLocation>
</comment>
<dbReference type="Proteomes" id="UP000256486">
    <property type="component" value="Unassembled WGS sequence"/>
</dbReference>
<evidence type="ECO:0000256" key="5">
    <source>
        <dbReference type="ARBA" id="ARBA00022989"/>
    </source>
</evidence>
<keyword evidence="3" id="KW-1003">Cell membrane</keyword>
<evidence type="ECO:0000256" key="7">
    <source>
        <dbReference type="SAM" id="Phobius"/>
    </source>
</evidence>
<gene>
    <name evidence="8" type="ORF">B7R54_04385</name>
</gene>
<keyword evidence="9" id="KW-1185">Reference proteome</keyword>
<name>A0A3E0VGI6_9MICO</name>
<evidence type="ECO:0000256" key="2">
    <source>
        <dbReference type="ARBA" id="ARBA00006679"/>
    </source>
</evidence>
<keyword evidence="4 7" id="KW-0812">Transmembrane</keyword>
<comment type="caution">
    <text evidence="8">The sequence shown here is derived from an EMBL/GenBank/DDBJ whole genome shotgun (WGS) entry which is preliminary data.</text>
</comment>
<protein>
    <recommendedName>
        <fullName evidence="10">DoxX family protein</fullName>
    </recommendedName>
</protein>
<dbReference type="EMBL" id="NBWZ01000001">
    <property type="protein sequence ID" value="RFA08548.1"/>
    <property type="molecule type" value="Genomic_DNA"/>
</dbReference>
<evidence type="ECO:0000313" key="9">
    <source>
        <dbReference type="Proteomes" id="UP000256486"/>
    </source>
</evidence>
<keyword evidence="5 7" id="KW-1133">Transmembrane helix</keyword>
<dbReference type="AlphaFoldDB" id="A0A3E0VGI6"/>
<dbReference type="PANTHER" id="PTHR33452:SF1">
    <property type="entry name" value="INNER MEMBRANE PROTEIN YPHA-RELATED"/>
    <property type="match status" value="1"/>
</dbReference>
<dbReference type="GO" id="GO:0005886">
    <property type="term" value="C:plasma membrane"/>
    <property type="evidence" value="ECO:0007669"/>
    <property type="project" value="UniProtKB-SubCell"/>
</dbReference>
<dbReference type="OrthoDB" id="1122432at2"/>
<proteinExistence type="inferred from homology"/>
<evidence type="ECO:0000256" key="4">
    <source>
        <dbReference type="ARBA" id="ARBA00022692"/>
    </source>
</evidence>
<accession>A0A3E0VGI6</accession>
<dbReference type="Pfam" id="PF07681">
    <property type="entry name" value="DoxX"/>
    <property type="match status" value="1"/>
</dbReference>
<evidence type="ECO:0008006" key="10">
    <source>
        <dbReference type="Google" id="ProtNLM"/>
    </source>
</evidence>
<organism evidence="8 9">
    <name type="scientific">Subtercola boreus</name>
    <dbReference type="NCBI Taxonomy" id="120213"/>
    <lineage>
        <taxon>Bacteria</taxon>
        <taxon>Bacillati</taxon>
        <taxon>Actinomycetota</taxon>
        <taxon>Actinomycetes</taxon>
        <taxon>Micrococcales</taxon>
        <taxon>Microbacteriaceae</taxon>
        <taxon>Subtercola</taxon>
    </lineage>
</organism>
<feature type="transmembrane region" description="Helical" evidence="7">
    <location>
        <begin position="104"/>
        <end position="125"/>
    </location>
</feature>
<feature type="transmembrane region" description="Helical" evidence="7">
    <location>
        <begin position="49"/>
        <end position="70"/>
    </location>
</feature>
<reference evidence="8 9" key="1">
    <citation type="submission" date="2017-04" db="EMBL/GenBank/DDBJ databases">
        <title>Comparative genome analysis of Subtercola boreus.</title>
        <authorList>
            <person name="Cho Y.-J."/>
            <person name="Cho A."/>
            <person name="Kim O.-S."/>
            <person name="Lee J.-I."/>
        </authorList>
    </citation>
    <scope>NUCLEOTIDE SEQUENCE [LARGE SCALE GENOMIC DNA]</scope>
    <source>
        <strain evidence="8 9">K300</strain>
    </source>
</reference>
<evidence type="ECO:0000256" key="1">
    <source>
        <dbReference type="ARBA" id="ARBA00004651"/>
    </source>
</evidence>
<comment type="similarity">
    <text evidence="2">Belongs to the DoxX family.</text>
</comment>
<dbReference type="PANTHER" id="PTHR33452">
    <property type="entry name" value="OXIDOREDUCTASE CATD-RELATED"/>
    <property type="match status" value="1"/>
</dbReference>
<keyword evidence="6 7" id="KW-0472">Membrane</keyword>
<dbReference type="RefSeq" id="WP_116413954.1">
    <property type="nucleotide sequence ID" value="NZ_NBWZ01000001.1"/>
</dbReference>
<evidence type="ECO:0000256" key="3">
    <source>
        <dbReference type="ARBA" id="ARBA00022475"/>
    </source>
</evidence>
<evidence type="ECO:0000313" key="8">
    <source>
        <dbReference type="EMBL" id="RFA08548.1"/>
    </source>
</evidence>
<feature type="transmembrane region" description="Helical" evidence="7">
    <location>
        <begin position="77"/>
        <end position="98"/>
    </location>
</feature>